<evidence type="ECO:0000313" key="4">
    <source>
        <dbReference type="Proteomes" id="UP000326837"/>
    </source>
</evidence>
<evidence type="ECO:0000313" key="3">
    <source>
        <dbReference type="EMBL" id="BBO30947.1"/>
    </source>
</evidence>
<dbReference type="Pfam" id="PF07963">
    <property type="entry name" value="N_methyl"/>
    <property type="match status" value="1"/>
</dbReference>
<dbReference type="InterPro" id="IPR045584">
    <property type="entry name" value="Pilin-like"/>
</dbReference>
<name>A0A5K7X563_9BACT</name>
<dbReference type="PANTHER" id="PTHR30093">
    <property type="entry name" value="GENERAL SECRETION PATHWAY PROTEIN G"/>
    <property type="match status" value="1"/>
</dbReference>
<protein>
    <recommendedName>
        <fullName evidence="2">DUF1559 domain-containing protein</fullName>
    </recommendedName>
</protein>
<reference evidence="4" key="1">
    <citation type="submission" date="2019-10" db="EMBL/GenBank/DDBJ databases">
        <title>Lacipirellula parvula gen. nov., sp. nov., representing a lineage of planctomycetes widespread in freshwater anoxic habitats, and description of the family Lacipirellulaceae.</title>
        <authorList>
            <person name="Dedysh S.N."/>
            <person name="Kulichevskaya I.S."/>
            <person name="Beletsky A.V."/>
            <person name="Rakitin A.L."/>
            <person name="Mardanov A.V."/>
            <person name="Ivanova A.A."/>
            <person name="Saltykova V.X."/>
            <person name="Rijpstra W.I.C."/>
            <person name="Sinninghe Damste J.S."/>
            <person name="Ravin N.V."/>
        </authorList>
    </citation>
    <scope>NUCLEOTIDE SEQUENCE [LARGE SCALE GENOMIC DNA]</scope>
    <source>
        <strain evidence="4">PX69</strain>
    </source>
</reference>
<dbReference type="Gene3D" id="3.30.700.10">
    <property type="entry name" value="Glycoprotein, Type 4 Pilin"/>
    <property type="match status" value="1"/>
</dbReference>
<dbReference type="Pfam" id="PF07596">
    <property type="entry name" value="SBP_bac_10"/>
    <property type="match status" value="1"/>
</dbReference>
<evidence type="ECO:0000259" key="2">
    <source>
        <dbReference type="Pfam" id="PF07596"/>
    </source>
</evidence>
<evidence type="ECO:0000256" key="1">
    <source>
        <dbReference type="SAM" id="MobiDB-lite"/>
    </source>
</evidence>
<accession>A0A5K7X563</accession>
<organism evidence="3 4">
    <name type="scientific">Lacipirellula parvula</name>
    <dbReference type="NCBI Taxonomy" id="2650471"/>
    <lineage>
        <taxon>Bacteria</taxon>
        <taxon>Pseudomonadati</taxon>
        <taxon>Planctomycetota</taxon>
        <taxon>Planctomycetia</taxon>
        <taxon>Pirellulales</taxon>
        <taxon>Lacipirellulaceae</taxon>
        <taxon>Lacipirellula</taxon>
    </lineage>
</organism>
<keyword evidence="4" id="KW-1185">Reference proteome</keyword>
<dbReference type="PANTHER" id="PTHR30093:SF2">
    <property type="entry name" value="TYPE II SECRETION SYSTEM PROTEIN H"/>
    <property type="match status" value="1"/>
</dbReference>
<dbReference type="SUPFAM" id="SSF54523">
    <property type="entry name" value="Pili subunits"/>
    <property type="match status" value="1"/>
</dbReference>
<dbReference type="NCBIfam" id="TIGR02532">
    <property type="entry name" value="IV_pilin_GFxxxE"/>
    <property type="match status" value="1"/>
</dbReference>
<feature type="region of interest" description="Disordered" evidence="1">
    <location>
        <begin position="287"/>
        <end position="310"/>
    </location>
</feature>
<sequence length="362" mass="39568">MRLSNRKAFTLVELLVVIAIIGTLVGLLLPAVQAAREAARRNTCAANLTQLSKALAIRETSTKDLPGYINTLGIKGSTKMVRAPWYVTIFPQLEQNQLYQNWSSGNMSFDLVEGGNFAALEILNCPSNPPVMQGQPLTSYVANTGWRNKEGFTGKSGHVNLENAANGLFFDRTRTSDLKNQTPTPNWVTSQDYRDSNGAPKVTMSFAYVQGKGDGSTKTLMLSESLASLYWAYANSNDYTTVQDQPYHFGFGWERPDYIATDLKSRINGSRDPIAYDSYAQSSQGMDQMFNTAPSTGDLNPRPGTASSNHPGGVNVAFMAGQVELLTDQIDPFVFGQLMTSNHKQSDLPTDAVSVEPSDDAF</sequence>
<dbReference type="EMBL" id="AP021861">
    <property type="protein sequence ID" value="BBO30947.1"/>
    <property type="molecule type" value="Genomic_DNA"/>
</dbReference>
<dbReference type="KEGG" id="lpav:PLANPX_0559"/>
<dbReference type="RefSeq" id="WP_152101770.1">
    <property type="nucleotide sequence ID" value="NZ_AP021861.1"/>
</dbReference>
<dbReference type="Proteomes" id="UP000326837">
    <property type="component" value="Chromosome"/>
</dbReference>
<feature type="compositionally biased region" description="Polar residues" evidence="1">
    <location>
        <begin position="287"/>
        <end position="298"/>
    </location>
</feature>
<proteinExistence type="predicted"/>
<gene>
    <name evidence="3" type="ORF">PLANPX_0559</name>
</gene>
<dbReference type="InterPro" id="IPR012902">
    <property type="entry name" value="N_methyl_site"/>
</dbReference>
<dbReference type="AlphaFoldDB" id="A0A5K7X563"/>
<feature type="domain" description="DUF1559" evidence="2">
    <location>
        <begin position="33"/>
        <end position="332"/>
    </location>
</feature>
<dbReference type="InterPro" id="IPR011453">
    <property type="entry name" value="DUF1559"/>
</dbReference>